<accession>A0A182XXF7</accession>
<sequence>MLTLKYLSIRPYFETPQEAIEWDKLQKMIATVKQFHDDFDRIVLHKDVYRTFFYYYLQEIRYRIIQILMNFAQIEWCEPKPATVATDPYGFPMPEPAKKSKKKKNEAEPEQIPDYTIRVKGYKEKFPLVCCDDQFRTLAALRLHYYAVHDKTYLMVANTCEMKAALLRMVVFRRLLDEWIRSGLASNNGLSEVAPQEAAPEPPKDAAPEEPKAASEGEESDGEAEAEVEPEPSPSPEPQISTFARLKQFLAETNNFLGKYDDLVENRDKHKSVYLNTVNVLRERLVTLLQRYILHTMVREDFLYKHIVCCGEDPQAMNTEEFDEHYEEVHKEADKAVNLPELDEIRAYSAEVQTYIDLGKAMNNDLIFSLKRLLRKSNSLDKFSTDVEHFLEEYDHIVQHSVAYHRSFRRHLRHLYEAIVELLQKFQHVQCSGTKGQLFMEKFCCGVLFDDGEELKRHYLECHNFARLIHPSIVELRSGHGKLQYFHRRVQEYLFYATESTAALVMNLKKIAHNLYATLERAQMGVPTTVYIHTNIYNYSNKYKNLDRFQNDVKRFLQEYDRIVLHKDLYKLVFKSYLREIRSKVKILLNKFEATPLDDGSTRPEKQMLCCGLAFTDNEQFRKHYKAVHNEAFLVYPNMLELKSAFAKLDHMRHRLDEYTRFGKEYTCTMLVEKFVSETKYFLDEFDSIISHWDLSGNFFLHYLIEIHENVTQLLARFTTLSLEGVGDRKSKPFFNLKCCGLEFQTVKDLRLHHHSCRHKKSHFEETDNCELKSALLKLAFFNRRVNEYVQYGTVADRYLCLYLKKILKKIIITLDTFNL</sequence>
<dbReference type="VEuPathDB" id="VectorBase:ASTEI20_039049"/>
<feature type="compositionally biased region" description="Basic and acidic residues" evidence="1">
    <location>
        <begin position="202"/>
        <end position="215"/>
    </location>
</feature>
<evidence type="ECO:0000313" key="3">
    <source>
        <dbReference type="Proteomes" id="UP000076408"/>
    </source>
</evidence>
<evidence type="ECO:0000256" key="1">
    <source>
        <dbReference type="SAM" id="MobiDB-lite"/>
    </source>
</evidence>
<dbReference type="VEuPathDB" id="VectorBase:ASTE016323"/>
<dbReference type="VEuPathDB" id="VectorBase:ASTE008793"/>
<reference evidence="2" key="2">
    <citation type="submission" date="2020-05" db="UniProtKB">
        <authorList>
            <consortium name="EnsemblMetazoa"/>
        </authorList>
    </citation>
    <scope>IDENTIFICATION</scope>
    <source>
        <strain evidence="2">Indian</strain>
    </source>
</reference>
<dbReference type="VEuPathDB" id="VectorBase:ASTE016327"/>
<name>A0A182XXF7_ANOST</name>
<proteinExistence type="predicted"/>
<organism evidence="2 3">
    <name type="scientific">Anopheles stephensi</name>
    <name type="common">Indo-Pakistan malaria mosquito</name>
    <dbReference type="NCBI Taxonomy" id="30069"/>
    <lineage>
        <taxon>Eukaryota</taxon>
        <taxon>Metazoa</taxon>
        <taxon>Ecdysozoa</taxon>
        <taxon>Arthropoda</taxon>
        <taxon>Hexapoda</taxon>
        <taxon>Insecta</taxon>
        <taxon>Pterygota</taxon>
        <taxon>Neoptera</taxon>
        <taxon>Endopterygota</taxon>
        <taxon>Diptera</taxon>
        <taxon>Nematocera</taxon>
        <taxon>Culicoidea</taxon>
        <taxon>Culicidae</taxon>
        <taxon>Anophelinae</taxon>
        <taxon>Anopheles</taxon>
    </lineage>
</organism>
<protein>
    <submittedName>
        <fullName evidence="2">Uncharacterized protein</fullName>
    </submittedName>
</protein>
<evidence type="ECO:0000313" key="2">
    <source>
        <dbReference type="EnsemblMetazoa" id="ASTEI00893-PA"/>
    </source>
</evidence>
<reference evidence="3" key="1">
    <citation type="journal article" date="2014" name="Genome Biol.">
        <title>Genome analysis of a major urban malaria vector mosquito, Anopheles stephensi.</title>
        <authorList>
            <person name="Jiang X."/>
            <person name="Peery A."/>
            <person name="Hall A.B."/>
            <person name="Sharma A."/>
            <person name="Chen X.G."/>
            <person name="Waterhouse R.M."/>
            <person name="Komissarov A."/>
            <person name="Riehle M.M."/>
            <person name="Shouche Y."/>
            <person name="Sharakhova M.V."/>
            <person name="Lawson D."/>
            <person name="Pakpour N."/>
            <person name="Arensburger P."/>
            <person name="Davidson V.L."/>
            <person name="Eiglmeier K."/>
            <person name="Emrich S."/>
            <person name="George P."/>
            <person name="Kennedy R.C."/>
            <person name="Mane S.P."/>
            <person name="Maslen G."/>
            <person name="Oringanje C."/>
            <person name="Qi Y."/>
            <person name="Settlage R."/>
            <person name="Tojo M."/>
            <person name="Tubio J.M."/>
            <person name="Unger M.F."/>
            <person name="Wang B."/>
            <person name="Vernick K.D."/>
            <person name="Ribeiro J.M."/>
            <person name="James A.A."/>
            <person name="Michel K."/>
            <person name="Riehle M.A."/>
            <person name="Luckhart S."/>
            <person name="Sharakhov I.V."/>
            <person name="Tu Z."/>
        </authorList>
    </citation>
    <scope>NUCLEOTIDE SEQUENCE [LARGE SCALE GENOMIC DNA]</scope>
    <source>
        <strain evidence="3">Indian</strain>
    </source>
</reference>
<dbReference type="VEuPathDB" id="VectorBase:ASTE016326"/>
<dbReference type="Proteomes" id="UP000076408">
    <property type="component" value="Unassembled WGS sequence"/>
</dbReference>
<dbReference type="VEuPathDB" id="VectorBase:ASTEI20_041965"/>
<dbReference type="VEuPathDB" id="VectorBase:ASTEI20_041605"/>
<feature type="region of interest" description="Disordered" evidence="1">
    <location>
        <begin position="191"/>
        <end position="239"/>
    </location>
</feature>
<dbReference type="VEuPathDB" id="VectorBase:ASTEI20_039125"/>
<keyword evidence="3" id="KW-1185">Reference proteome</keyword>
<dbReference type="EnsemblMetazoa" id="ASTEI00893-RA">
    <property type="protein sequence ID" value="ASTEI00893-PA"/>
    <property type="gene ID" value="ASTEI00893"/>
</dbReference>
<dbReference type="VEuPathDB" id="VectorBase:ASTEI00893"/>
<dbReference type="AlphaFoldDB" id="A0A182XXF7"/>
<feature type="compositionally biased region" description="Acidic residues" evidence="1">
    <location>
        <begin position="216"/>
        <end position="230"/>
    </location>
</feature>